<keyword evidence="12" id="KW-1185">Reference proteome</keyword>
<feature type="region of interest" description="Disordered" evidence="8">
    <location>
        <begin position="1819"/>
        <end position="1848"/>
    </location>
</feature>
<accession>A0A9J6DSC0</accession>
<feature type="region of interest" description="Disordered" evidence="8">
    <location>
        <begin position="466"/>
        <end position="547"/>
    </location>
</feature>
<protein>
    <submittedName>
        <fullName evidence="11">Uncharacterized protein</fullName>
    </submittedName>
</protein>
<feature type="domain" description="Peptidase M13 N-terminal" evidence="10">
    <location>
        <begin position="2062"/>
        <end position="2380"/>
    </location>
</feature>
<comment type="caution">
    <text evidence="11">The sequence shown here is derived from an EMBL/GenBank/DDBJ whole genome shotgun (WGS) entry which is preliminary data.</text>
</comment>
<evidence type="ECO:0000256" key="8">
    <source>
        <dbReference type="SAM" id="MobiDB-lite"/>
    </source>
</evidence>
<feature type="region of interest" description="Disordered" evidence="8">
    <location>
        <begin position="869"/>
        <end position="904"/>
    </location>
</feature>
<evidence type="ECO:0000256" key="3">
    <source>
        <dbReference type="ARBA" id="ARBA00022670"/>
    </source>
</evidence>
<keyword evidence="3" id="KW-0645">Protease</keyword>
<feature type="compositionally biased region" description="Basic residues" evidence="8">
    <location>
        <begin position="498"/>
        <end position="508"/>
    </location>
</feature>
<feature type="region of interest" description="Disordered" evidence="8">
    <location>
        <begin position="1092"/>
        <end position="1118"/>
    </location>
</feature>
<feature type="compositionally biased region" description="Basic residues" evidence="8">
    <location>
        <begin position="8"/>
        <end position="22"/>
    </location>
</feature>
<feature type="compositionally biased region" description="Basic and acidic residues" evidence="8">
    <location>
        <begin position="1462"/>
        <end position="1491"/>
    </location>
</feature>
<feature type="compositionally biased region" description="Basic and acidic residues" evidence="8">
    <location>
        <begin position="1319"/>
        <end position="1335"/>
    </location>
</feature>
<evidence type="ECO:0000256" key="6">
    <source>
        <dbReference type="ARBA" id="ARBA00022833"/>
    </source>
</evidence>
<sequence>MADSDRKANKRSKTKSHSRRSSSRYEDAQDEDETYTKTTAYSKTMKAKRKSKGSKVGTSESLTRVKGADSPKRRPKVSGSTTDGSESPSLPKELNYEYFEMLDGNLRRAGELLEEHGRGIVWQAADIIACIPEYCPPRRCTPKLCRCNTCCERCCIDEEHHLRGFHSNVRDQATDVPDEEGLALSASSDTSVTSLDLSSEEGMSKASARLAVASRDVKRAVRLAKQFRAAARTIDSLECSHESEHQMRALYTKELMDKAVFYAKKANEALAGYAALRRALREVADTSGEEELSRLGALQDAQTRSPYDPSLQSTYFQGEKPPYRPLPYGYDLAAPGQGYGFDGPHGAPGLLDAQRLRWASAPVVGHPPSVQTALNLSKMADMVMSKAQQASEEALKFQRFSEEALARAKVVEGVSDARLPPFELKDTRKASDRRPVSVVGFDHTAPESAIGKGPSVPKGITKMRMSETTAAESNRQPGLLSEQGLPQSRIFNNDQTRRKSHAGKRSAHKGGSSDLKVDLVDRGQRATGQSAMHSTKQRATRRASVSAALEQSHGRLAMASVRRASMLQQEPFETNEPPPPRRTKLLAARRASVGAGLLLKLGSHMKDSSEGSSPEKEPPVAAAAADFASFKATATRRASASSRRPSTKPDGKDINAFRSKAARRASVLTKALSTSLDHTTTDSDSFKARTSRRTSVSSNEVFPPNESMRHEQDQPRLKAIRRASVSRDFPGDLSDEYETFKVKTARRASVSHASDDGSFKAKAAKKSSVLHRLVSPNLHSPSEGQKPFKAKAARRASVSTKLPAGHTYIPETFKAARRASVSRVTPEGTLDMSEPFKGKPHRKSTGSTVAPEGGKKMYESFKAEAVRRGGFPAMSPDDEQEMPAPFKVKASRESKGSVVSSDGRYEDSEPFIAKAARRASVSEKVAESPLDMQHELFKVKSARRASVSAKGPAREEGTDKHREECKGPGVFPAVQSSQPDSPTHETHALKANGTKATVAEPDIRKPSTLPPMKPPRRASVCAAKYKRLHGDVSAEQATESDGVNNKISKLFQESTLVDKQARRSSISAAKHLHSVLKEKLLPDSGSVHASAITTSGPSVSAGKSKSALNKSAEENRQPPVAVAQESTLLHQLLEPSTTCTGAKTTKDTKGGRIVVKIKPPPVQMSSKKVGTHRATKDKGFLAAIRDECVHDNCGSYLAGPREIQQIIDEGVGKPKYTRDMKSGQMMSPRTPEIIYELSEQSLDIEVVPSERCKGTQSSLPFDGVLCKTYHRNQVIASTNDSANKEAPRSNVLDTLREDAKDKQARHEGMLKHSKHKREIRSLEGGKVAEKTRDSTGVRSSRRLSSTVQQTTNEDAQSTSRLHNIKASQKKRTHTGSHKSGSDSELKVLPSDTYVFMAATAAIAGGDAKNPKAATATGKESPKHKISATDKRSSSLKPAKGSSESANESSKRETAASMHHKKEAKERNEQHSDQESVDITEKRTAKDAEEGKRKKSKDRKAADLKDKEHKASVKKDGEDSNLKNAKSSDEDVKMCKGSSNKEDKPKEDPDELYNRRSKREDRERSGTHRACEVIDDNMSSSEDETVQRPTLHGGLSKNGNESREKRRREDADKKSSLQKRPASVNESDFNAGKEKGVPFTVEVDSKSGLPWNTLNANQDFKMTATVRNDANYANSKSKQAIATPKYIPEDKRKHTETSTSSTNGLYNQQLAFAVGKNAAGSSTSMVMTSSALDDAIHLDEQPPELVVPKKLAFGVDNWAIVSPLETSSDRREPQNAIRPGGSEDLTASEYDQVDARSESLNNVSQTLELHDDITEEDIHEPEKTASWSQQQEGEQPEKEPSEMYQQEELSDDVLSTLELPEVEPPEEGSPREDIPEQEYLEEEAPVDEHAITVDVPEPEHNEEFQQALSDQHDPGMQEVIELQNVDYELQSRPHAPLRGPDLRDFNFWDLDGPAVLYPESRLVFALAFVAAMWILYLLFTTRATWNSGPHLELFTMLATVHEIPRDRFIVQPFALNYMKTKEGTAATEMESIVSVRPRFLYICDTRYCKESVLHLTRTLGKDPCSNFYSYACGKLTRNWNPMVGSALSTDAFIVDEAAKLAFNFILNQEHPGMKAARNLLEACLDHEHDEQWGRTELSELFFEYFGSSWPAENFVTMETVWAIAGRLARDFKVEVLARVAIGVHPQDNSSSIVPTVDEPVLLYRRAEFEAPGYSQMLRTAIEQAVTFISPATNGTSYVSGIKTTMELLADMVSNDSAGSACTERHRLTKVHDLPAGVRTFLHTVFLDTMRVDDNVDILVKSMPFFKNLQEPRSSLLDPQALFNYVGFRVMVYFAAFLPQPNLRRLRALEVNYLLPENASAQDFCTREIERVFPVIYARAFALQMTNLTNWLRMWSSELNRIVTQNWEPAPVSAHNTQVTRHKLDSLKIKSAVPQWILNDSSFGPYAQGLERQLSVALNLDPSNSLKRLCFFIKMLRQDEIEQALRGASENLSVASLFSTDAKYDAPSLTIYVPMIIFNWTFPADSVPFVVHAARYAVRAFKALAPMLRQNHEQPNSSEVYEGYHERLNDTTRCLVEQYENASRNLKSAFLNKMTDRTRLGHALLDQTTALVQAYSVFKENLRARRFVNSNFRLAGLPQLTPEQLFFVAYGQDNCEVSDTVRRRRRWHEHGELPPEDRVNIPLMQFEEFARVFDCNDTASMATKRRCPMAHIATIY</sequence>
<dbReference type="PANTHER" id="PTHR11733:SF241">
    <property type="entry name" value="GH26575P-RELATED"/>
    <property type="match status" value="1"/>
</dbReference>
<feature type="region of interest" description="Disordered" evidence="8">
    <location>
        <begin position="1763"/>
        <end position="1786"/>
    </location>
</feature>
<feature type="region of interest" description="Disordered" evidence="8">
    <location>
        <begin position="1299"/>
        <end position="1385"/>
    </location>
</feature>
<organism evidence="11 12">
    <name type="scientific">Rhipicephalus microplus</name>
    <name type="common">Cattle tick</name>
    <name type="synonym">Boophilus microplus</name>
    <dbReference type="NCBI Taxonomy" id="6941"/>
    <lineage>
        <taxon>Eukaryota</taxon>
        <taxon>Metazoa</taxon>
        <taxon>Ecdysozoa</taxon>
        <taxon>Arthropoda</taxon>
        <taxon>Chelicerata</taxon>
        <taxon>Arachnida</taxon>
        <taxon>Acari</taxon>
        <taxon>Parasitiformes</taxon>
        <taxon>Ixodida</taxon>
        <taxon>Ixodoidea</taxon>
        <taxon>Ixodidae</taxon>
        <taxon>Rhipicephalinae</taxon>
        <taxon>Rhipicephalus</taxon>
        <taxon>Boophilus</taxon>
    </lineage>
</organism>
<feature type="region of interest" description="Disordered" evidence="8">
    <location>
        <begin position="634"/>
        <end position="659"/>
    </location>
</feature>
<evidence type="ECO:0000256" key="5">
    <source>
        <dbReference type="ARBA" id="ARBA00022801"/>
    </source>
</evidence>
<dbReference type="InterPro" id="IPR000718">
    <property type="entry name" value="Peptidase_M13"/>
</dbReference>
<evidence type="ECO:0000313" key="11">
    <source>
        <dbReference type="EMBL" id="KAH8024924.1"/>
    </source>
</evidence>
<dbReference type="VEuPathDB" id="VectorBase:LOC119177999"/>
<dbReference type="GO" id="GO:0046872">
    <property type="term" value="F:metal ion binding"/>
    <property type="evidence" value="ECO:0007669"/>
    <property type="project" value="UniProtKB-KW"/>
</dbReference>
<dbReference type="GO" id="GO:0005886">
    <property type="term" value="C:plasma membrane"/>
    <property type="evidence" value="ECO:0007669"/>
    <property type="project" value="TreeGrafter"/>
</dbReference>
<feature type="compositionally biased region" description="Polar residues" evidence="8">
    <location>
        <begin position="484"/>
        <end position="494"/>
    </location>
</feature>
<dbReference type="SUPFAM" id="SSF55486">
    <property type="entry name" value="Metalloproteases ('zincins'), catalytic domain"/>
    <property type="match status" value="1"/>
</dbReference>
<dbReference type="Proteomes" id="UP000821866">
    <property type="component" value="Unassembled WGS sequence"/>
</dbReference>
<feature type="compositionally biased region" description="Polar residues" evidence="8">
    <location>
        <begin position="1336"/>
        <end position="1361"/>
    </location>
</feature>
<feature type="compositionally biased region" description="Basic residues" evidence="8">
    <location>
        <begin position="1367"/>
        <end position="1376"/>
    </location>
</feature>
<feature type="region of interest" description="Disordered" evidence="8">
    <location>
        <begin position="1"/>
        <end position="91"/>
    </location>
</feature>
<gene>
    <name evidence="11" type="ORF">HPB51_002338</name>
</gene>
<evidence type="ECO:0000259" key="9">
    <source>
        <dbReference type="Pfam" id="PF01431"/>
    </source>
</evidence>
<feature type="compositionally biased region" description="Basic and acidic residues" evidence="8">
    <location>
        <begin position="1599"/>
        <end position="1614"/>
    </location>
</feature>
<feature type="compositionally biased region" description="Basic and acidic residues" evidence="8">
    <location>
        <begin position="1686"/>
        <end position="1695"/>
    </location>
</feature>
<evidence type="ECO:0000256" key="1">
    <source>
        <dbReference type="ARBA" id="ARBA00001947"/>
    </source>
</evidence>
<dbReference type="Pfam" id="PF05649">
    <property type="entry name" value="Peptidase_M13_N"/>
    <property type="match status" value="1"/>
</dbReference>
<dbReference type="InterPro" id="IPR042089">
    <property type="entry name" value="Peptidase_M13_dom_2"/>
</dbReference>
<dbReference type="EMBL" id="JABSTU010000007">
    <property type="protein sequence ID" value="KAH8024924.1"/>
    <property type="molecule type" value="Genomic_DNA"/>
</dbReference>
<evidence type="ECO:0000256" key="7">
    <source>
        <dbReference type="ARBA" id="ARBA00023049"/>
    </source>
</evidence>
<feature type="region of interest" description="Disordered" evidence="8">
    <location>
        <begin position="941"/>
        <end position="1020"/>
    </location>
</feature>
<dbReference type="InterPro" id="IPR018497">
    <property type="entry name" value="Peptidase_M13_C"/>
</dbReference>
<dbReference type="PANTHER" id="PTHR11733">
    <property type="entry name" value="ZINC METALLOPROTEASE FAMILY M13 NEPRILYSIN-RELATED"/>
    <property type="match status" value="1"/>
</dbReference>
<keyword evidence="6" id="KW-0862">Zinc</keyword>
<feature type="region of interest" description="Disordered" evidence="8">
    <location>
        <begin position="1672"/>
        <end position="1701"/>
    </location>
</feature>
<feature type="compositionally biased region" description="Polar residues" evidence="8">
    <location>
        <begin position="300"/>
        <end position="316"/>
    </location>
</feature>
<feature type="compositionally biased region" description="Basic and acidic residues" evidence="8">
    <location>
        <begin position="707"/>
        <end position="716"/>
    </location>
</feature>
<feature type="compositionally biased region" description="Basic and acidic residues" evidence="8">
    <location>
        <begin position="952"/>
        <end position="966"/>
    </location>
</feature>
<feature type="compositionally biased region" description="Polar residues" evidence="8">
    <location>
        <begin position="78"/>
        <end position="88"/>
    </location>
</feature>
<evidence type="ECO:0000256" key="4">
    <source>
        <dbReference type="ARBA" id="ARBA00022723"/>
    </source>
</evidence>
<dbReference type="Pfam" id="PF01431">
    <property type="entry name" value="Peptidase_M13"/>
    <property type="match status" value="1"/>
</dbReference>
<evidence type="ECO:0000256" key="2">
    <source>
        <dbReference type="ARBA" id="ARBA00007357"/>
    </source>
</evidence>
<feature type="domain" description="Peptidase M13 C-terminal" evidence="9">
    <location>
        <begin position="2564"/>
        <end position="2705"/>
    </location>
</feature>
<dbReference type="Gene3D" id="3.40.390.10">
    <property type="entry name" value="Collagenase (Catalytic Domain)"/>
    <property type="match status" value="1"/>
</dbReference>
<comment type="similarity">
    <text evidence="2">Belongs to the peptidase M13 family.</text>
</comment>
<dbReference type="GO" id="GO:0016485">
    <property type="term" value="P:protein processing"/>
    <property type="evidence" value="ECO:0007669"/>
    <property type="project" value="TreeGrafter"/>
</dbReference>
<feature type="region of interest" description="Disordered" evidence="8">
    <location>
        <begin position="674"/>
        <end position="716"/>
    </location>
</feature>
<feature type="compositionally biased region" description="Polar residues" evidence="8">
    <location>
        <begin position="1092"/>
        <end position="1109"/>
    </location>
</feature>
<dbReference type="PROSITE" id="PS51885">
    <property type="entry name" value="NEPRILYSIN"/>
    <property type="match status" value="1"/>
</dbReference>
<proteinExistence type="inferred from homology"/>
<dbReference type="GO" id="GO:0004222">
    <property type="term" value="F:metalloendopeptidase activity"/>
    <property type="evidence" value="ECO:0007669"/>
    <property type="project" value="InterPro"/>
</dbReference>
<keyword evidence="7" id="KW-0482">Metalloprotease</keyword>
<name>A0A9J6DSC0_RHIMP</name>
<keyword evidence="5" id="KW-0378">Hydrolase</keyword>
<feature type="compositionally biased region" description="Basic and acidic residues" evidence="8">
    <location>
        <begin position="1299"/>
        <end position="1310"/>
    </location>
</feature>
<dbReference type="InterPro" id="IPR008753">
    <property type="entry name" value="Peptidase_M13_N"/>
</dbReference>
<feature type="compositionally biased region" description="Polar residues" evidence="8">
    <location>
        <begin position="466"/>
        <end position="476"/>
    </location>
</feature>
<feature type="region of interest" description="Disordered" evidence="8">
    <location>
        <begin position="775"/>
        <end position="799"/>
    </location>
</feature>
<feature type="region of interest" description="Disordered" evidence="8">
    <location>
        <begin position="815"/>
        <end position="855"/>
    </location>
</feature>
<feature type="compositionally biased region" description="Basic and acidic residues" evidence="8">
    <location>
        <begin position="1419"/>
        <end position="1432"/>
    </location>
</feature>
<evidence type="ECO:0000259" key="10">
    <source>
        <dbReference type="Pfam" id="PF05649"/>
    </source>
</evidence>
<feature type="compositionally biased region" description="Basic and acidic residues" evidence="8">
    <location>
        <begin position="515"/>
        <end position="524"/>
    </location>
</feature>
<reference evidence="11" key="2">
    <citation type="submission" date="2021-09" db="EMBL/GenBank/DDBJ databases">
        <authorList>
            <person name="Jia N."/>
            <person name="Wang J."/>
            <person name="Shi W."/>
            <person name="Du L."/>
            <person name="Sun Y."/>
            <person name="Zhan W."/>
            <person name="Jiang J."/>
            <person name="Wang Q."/>
            <person name="Zhang B."/>
            <person name="Ji P."/>
            <person name="Sakyi L.B."/>
            <person name="Cui X."/>
            <person name="Yuan T."/>
            <person name="Jiang B."/>
            <person name="Yang W."/>
            <person name="Lam T.T.-Y."/>
            <person name="Chang Q."/>
            <person name="Ding S."/>
            <person name="Wang X."/>
            <person name="Zhu J."/>
            <person name="Ruan X."/>
            <person name="Zhao L."/>
            <person name="Wei J."/>
            <person name="Que T."/>
            <person name="Du C."/>
            <person name="Cheng J."/>
            <person name="Dai P."/>
            <person name="Han X."/>
            <person name="Huang E."/>
            <person name="Gao Y."/>
            <person name="Liu J."/>
            <person name="Shao H."/>
            <person name="Ye R."/>
            <person name="Li L."/>
            <person name="Wei W."/>
            <person name="Wang X."/>
            <person name="Wang C."/>
            <person name="Huo Q."/>
            <person name="Li W."/>
            <person name="Guo W."/>
            <person name="Chen H."/>
            <person name="Chen S."/>
            <person name="Zhou L."/>
            <person name="Zhou L."/>
            <person name="Ni X."/>
            <person name="Tian J."/>
            <person name="Zhou Y."/>
            <person name="Sheng Y."/>
            <person name="Liu T."/>
            <person name="Pan Y."/>
            <person name="Xia L."/>
            <person name="Li J."/>
            <person name="Zhao F."/>
            <person name="Cao W."/>
        </authorList>
    </citation>
    <scope>NUCLEOTIDE SEQUENCE</scope>
    <source>
        <strain evidence="11">Rmic-2018</strain>
        <tissue evidence="11">Larvae</tissue>
    </source>
</reference>
<feature type="compositionally biased region" description="Basic and acidic residues" evidence="8">
    <location>
        <begin position="1498"/>
        <end position="1571"/>
    </location>
</feature>
<reference evidence="11" key="1">
    <citation type="journal article" date="2020" name="Cell">
        <title>Large-Scale Comparative Analyses of Tick Genomes Elucidate Their Genetic Diversity and Vector Capacities.</title>
        <authorList>
            <consortium name="Tick Genome and Microbiome Consortium (TIGMIC)"/>
            <person name="Jia N."/>
            <person name="Wang J."/>
            <person name="Shi W."/>
            <person name="Du L."/>
            <person name="Sun Y."/>
            <person name="Zhan W."/>
            <person name="Jiang J.F."/>
            <person name="Wang Q."/>
            <person name="Zhang B."/>
            <person name="Ji P."/>
            <person name="Bell-Sakyi L."/>
            <person name="Cui X.M."/>
            <person name="Yuan T.T."/>
            <person name="Jiang B.G."/>
            <person name="Yang W.F."/>
            <person name="Lam T.T."/>
            <person name="Chang Q.C."/>
            <person name="Ding S.J."/>
            <person name="Wang X.J."/>
            <person name="Zhu J.G."/>
            <person name="Ruan X.D."/>
            <person name="Zhao L."/>
            <person name="Wei J.T."/>
            <person name="Ye R.Z."/>
            <person name="Que T.C."/>
            <person name="Du C.H."/>
            <person name="Zhou Y.H."/>
            <person name="Cheng J.X."/>
            <person name="Dai P.F."/>
            <person name="Guo W.B."/>
            <person name="Han X.H."/>
            <person name="Huang E.J."/>
            <person name="Li L.F."/>
            <person name="Wei W."/>
            <person name="Gao Y.C."/>
            <person name="Liu J.Z."/>
            <person name="Shao H.Z."/>
            <person name="Wang X."/>
            <person name="Wang C.C."/>
            <person name="Yang T.C."/>
            <person name="Huo Q.B."/>
            <person name="Li W."/>
            <person name="Chen H.Y."/>
            <person name="Chen S.E."/>
            <person name="Zhou L.G."/>
            <person name="Ni X.B."/>
            <person name="Tian J.H."/>
            <person name="Sheng Y."/>
            <person name="Liu T."/>
            <person name="Pan Y.S."/>
            <person name="Xia L.Y."/>
            <person name="Li J."/>
            <person name="Zhao F."/>
            <person name="Cao W.C."/>
        </authorList>
    </citation>
    <scope>NUCLEOTIDE SEQUENCE</scope>
    <source>
        <strain evidence="11">Rmic-2018</strain>
    </source>
</reference>
<feature type="region of interest" description="Disordered" evidence="8">
    <location>
        <begin position="290"/>
        <end position="316"/>
    </location>
</feature>
<feature type="region of interest" description="Disordered" evidence="8">
    <location>
        <begin position="1406"/>
        <end position="1634"/>
    </location>
</feature>
<dbReference type="InterPro" id="IPR024079">
    <property type="entry name" value="MetalloPept_cat_dom_sf"/>
</dbReference>
<comment type="cofactor">
    <cofactor evidence="1">
        <name>Zn(2+)</name>
        <dbReference type="ChEBI" id="CHEBI:29105"/>
    </cofactor>
</comment>
<evidence type="ECO:0000313" key="12">
    <source>
        <dbReference type="Proteomes" id="UP000821866"/>
    </source>
</evidence>
<dbReference type="Gene3D" id="1.10.1380.10">
    <property type="entry name" value="Neutral endopeptidase , domain2"/>
    <property type="match status" value="1"/>
</dbReference>
<feature type="compositionally biased region" description="Low complexity" evidence="8">
    <location>
        <begin position="634"/>
        <end position="644"/>
    </location>
</feature>
<keyword evidence="4" id="KW-0479">Metal-binding</keyword>